<evidence type="ECO:0000256" key="1">
    <source>
        <dbReference type="SAM" id="Coils"/>
    </source>
</evidence>
<feature type="coiled-coil region" evidence="1">
    <location>
        <begin position="55"/>
        <end position="97"/>
    </location>
</feature>
<accession>D9SLB6</accession>
<dbReference type="EMBL" id="CP002160">
    <property type="protein sequence ID" value="ADL51632.1"/>
    <property type="molecule type" value="Genomic_DNA"/>
</dbReference>
<keyword evidence="3" id="KW-1185">Reference proteome</keyword>
<protein>
    <submittedName>
        <fullName evidence="2">H+-ATPase subunit H</fullName>
    </submittedName>
</protein>
<dbReference type="AlphaFoldDB" id="D9SLB6"/>
<dbReference type="STRING" id="573061.Clocel_1888"/>
<keyword evidence="1" id="KW-0175">Coiled coil</keyword>
<reference evidence="2 3" key="1">
    <citation type="submission" date="2010-08" db="EMBL/GenBank/DDBJ databases">
        <title>Complete sequence of Clostridium cellulovorans 743B.</title>
        <authorList>
            <consortium name="US DOE Joint Genome Institute"/>
            <person name="Lucas S."/>
            <person name="Copeland A."/>
            <person name="Lapidus A."/>
            <person name="Cheng J.-F."/>
            <person name="Bruce D."/>
            <person name="Goodwin L."/>
            <person name="Pitluck S."/>
            <person name="Chertkov O."/>
            <person name="Detter J.C."/>
            <person name="Han C."/>
            <person name="Tapia R."/>
            <person name="Land M."/>
            <person name="Hauser L."/>
            <person name="Chang Y.-J."/>
            <person name="Jeffries C."/>
            <person name="Kyrpides N."/>
            <person name="Ivanova N."/>
            <person name="Mikhailova N."/>
            <person name="Hemme C.L."/>
            <person name="Woyke T."/>
        </authorList>
    </citation>
    <scope>NUCLEOTIDE SEQUENCE [LARGE SCALE GENOMIC DNA]</scope>
    <source>
        <strain evidence="3">ATCC 35296 / DSM 3052 / OCM 3 / 743B</strain>
    </source>
</reference>
<dbReference type="eggNOG" id="COG0711">
    <property type="taxonomic scope" value="Bacteria"/>
</dbReference>
<dbReference type="OrthoDB" id="1690557at2"/>
<dbReference type="KEGG" id="ccb:Clocel_1888"/>
<gene>
    <name evidence="2" type="ordered locus">Clocel_1888</name>
</gene>
<sequence length="177" mass="20513">MEFIELVELLREIADTAPKVPLGSKVMIDKKELIKTLDEIENTMPEEFRRAQWIVEEKQRILDDAIKQADSYKRENMEVLREKIENHDIVVEAKERAEEIRAAAEADAQILRAGARDYAEEVLKNIDEEIQKRKMELLNGINERVASTIGSIDDHFNNTSTTLRENLKELKKVVPQE</sequence>
<dbReference type="Proteomes" id="UP000002730">
    <property type="component" value="Chromosome"/>
</dbReference>
<name>D9SLB6_CLOC7</name>
<evidence type="ECO:0000313" key="3">
    <source>
        <dbReference type="Proteomes" id="UP000002730"/>
    </source>
</evidence>
<dbReference type="HOGENOM" id="CLU_078484_3_1_9"/>
<organism evidence="2 3">
    <name type="scientific">Clostridium cellulovorans (strain ATCC 35296 / DSM 3052 / OCM 3 / 743B)</name>
    <dbReference type="NCBI Taxonomy" id="573061"/>
    <lineage>
        <taxon>Bacteria</taxon>
        <taxon>Bacillati</taxon>
        <taxon>Bacillota</taxon>
        <taxon>Clostridia</taxon>
        <taxon>Eubacteriales</taxon>
        <taxon>Clostridiaceae</taxon>
        <taxon>Clostridium</taxon>
    </lineage>
</organism>
<dbReference type="RefSeq" id="WP_010077152.1">
    <property type="nucleotide sequence ID" value="NC_014393.1"/>
</dbReference>
<evidence type="ECO:0000313" key="2">
    <source>
        <dbReference type="EMBL" id="ADL51632.1"/>
    </source>
</evidence>
<proteinExistence type="predicted"/>